<dbReference type="PANTHER" id="PTHR37610">
    <property type="entry name" value="CCHC-TYPE DOMAIN-CONTAINING PROTEIN"/>
    <property type="match status" value="1"/>
</dbReference>
<reference evidence="1 2" key="1">
    <citation type="submission" date="2019-07" db="EMBL/GenBank/DDBJ databases">
        <title>De Novo Assembly of kiwifruit Actinidia rufa.</title>
        <authorList>
            <person name="Sugita-Konishi S."/>
            <person name="Sato K."/>
            <person name="Mori E."/>
            <person name="Abe Y."/>
            <person name="Kisaki G."/>
            <person name="Hamano K."/>
            <person name="Suezawa K."/>
            <person name="Otani M."/>
            <person name="Fukuda T."/>
            <person name="Manabe T."/>
            <person name="Gomi K."/>
            <person name="Tabuchi M."/>
            <person name="Akimitsu K."/>
            <person name="Kataoka I."/>
        </authorList>
    </citation>
    <scope>NUCLEOTIDE SEQUENCE [LARGE SCALE GENOMIC DNA]</scope>
    <source>
        <strain evidence="2">cv. Fuchu</strain>
    </source>
</reference>
<dbReference type="EMBL" id="BJWL01000021">
    <property type="protein sequence ID" value="GFZ09690.1"/>
    <property type="molecule type" value="Genomic_DNA"/>
</dbReference>
<name>A0A7J0GFU2_9ERIC</name>
<comment type="caution">
    <text evidence="1">The sequence shown here is derived from an EMBL/GenBank/DDBJ whole genome shotgun (WGS) entry which is preliminary data.</text>
</comment>
<evidence type="ECO:0000313" key="1">
    <source>
        <dbReference type="EMBL" id="GFZ09690.1"/>
    </source>
</evidence>
<protein>
    <submittedName>
        <fullName evidence="1">Uncharacterized protein</fullName>
    </submittedName>
</protein>
<proteinExistence type="predicted"/>
<dbReference type="Proteomes" id="UP000585474">
    <property type="component" value="Unassembled WGS sequence"/>
</dbReference>
<keyword evidence="2" id="KW-1185">Reference proteome</keyword>
<dbReference type="AlphaFoldDB" id="A0A7J0GFU2"/>
<evidence type="ECO:0000313" key="2">
    <source>
        <dbReference type="Proteomes" id="UP000585474"/>
    </source>
</evidence>
<accession>A0A7J0GFU2</accession>
<sequence>MDYGHHSKPATSNPTYPQWDIDNCTTILGWLFNSMEDMIYHIFIYNDNVNSLWTALSQMYAHAHHDFWIFELYLEIVRASQDTLGLSIADYFSFLQSRWEELTQYEHLSDFFAAAATIASPAISSWPPLIAGQMAFAASYGSDSRFSGGRPICSYYGNIGYIRELCFKLHPKLRKQFSKCKGKGHHHTATVADTSLGHTPDLSHIQSLIGQLQSQLCSLLQHHPSSSIATLATGTPSFSGSEAATIPANLDGLPRPILLFESPQVQVPPTSDARAPLKVYTRRAPP</sequence>
<gene>
    <name evidence="1" type="ORF">Acr_21g0002890</name>
</gene>
<organism evidence="1 2">
    <name type="scientific">Actinidia rufa</name>
    <dbReference type="NCBI Taxonomy" id="165716"/>
    <lineage>
        <taxon>Eukaryota</taxon>
        <taxon>Viridiplantae</taxon>
        <taxon>Streptophyta</taxon>
        <taxon>Embryophyta</taxon>
        <taxon>Tracheophyta</taxon>
        <taxon>Spermatophyta</taxon>
        <taxon>Magnoliopsida</taxon>
        <taxon>eudicotyledons</taxon>
        <taxon>Gunneridae</taxon>
        <taxon>Pentapetalae</taxon>
        <taxon>asterids</taxon>
        <taxon>Ericales</taxon>
        <taxon>Actinidiaceae</taxon>
        <taxon>Actinidia</taxon>
    </lineage>
</organism>
<dbReference type="PANTHER" id="PTHR37610:SF40">
    <property type="entry name" value="OS01G0909600 PROTEIN"/>
    <property type="match status" value="1"/>
</dbReference>